<dbReference type="AlphaFoldDB" id="A0A1I7VAP0"/>
<dbReference type="InterPro" id="IPR005312">
    <property type="entry name" value="DUF1759"/>
</dbReference>
<keyword evidence="1" id="KW-1185">Reference proteome</keyword>
<dbReference type="Pfam" id="PF03564">
    <property type="entry name" value="DUF1759"/>
    <property type="match status" value="1"/>
</dbReference>
<protein>
    <submittedName>
        <fullName evidence="2">Nucleosome assembly protein</fullName>
    </submittedName>
</protein>
<dbReference type="WBParaSite" id="EN70_11697">
    <property type="protein sequence ID" value="EN70_11697"/>
    <property type="gene ID" value="EN70_11697"/>
</dbReference>
<dbReference type="Proteomes" id="UP000095285">
    <property type="component" value="Unassembled WGS sequence"/>
</dbReference>
<evidence type="ECO:0000313" key="2">
    <source>
        <dbReference type="WBParaSite" id="EN70_11697"/>
    </source>
</evidence>
<evidence type="ECO:0000313" key="1">
    <source>
        <dbReference type="Proteomes" id="UP000095285"/>
    </source>
</evidence>
<reference evidence="2" key="2">
    <citation type="submission" date="2016-11" db="UniProtKB">
        <authorList>
            <consortium name="WormBaseParasite"/>
        </authorList>
    </citation>
    <scope>IDENTIFICATION</scope>
</reference>
<organism evidence="1 2">
    <name type="scientific">Loa loa</name>
    <name type="common">Eye worm</name>
    <name type="synonym">Filaria loa</name>
    <dbReference type="NCBI Taxonomy" id="7209"/>
    <lineage>
        <taxon>Eukaryota</taxon>
        <taxon>Metazoa</taxon>
        <taxon>Ecdysozoa</taxon>
        <taxon>Nematoda</taxon>
        <taxon>Chromadorea</taxon>
        <taxon>Rhabditida</taxon>
        <taxon>Spirurina</taxon>
        <taxon>Spiruromorpha</taxon>
        <taxon>Filarioidea</taxon>
        <taxon>Onchocercidae</taxon>
        <taxon>Loa</taxon>
    </lineage>
</organism>
<sequence>MSTSLNKSAQSTIDRVIELLEEIKKLDLSPPDRNQPLEDQKQQYEIKKRIVKDNAKRFEIYVGILETINQKWLDLIQQATKTTKKEEEEKYEEMVNDKQAIHLQGNPNIQKLTYLTSCLKGEALEAIRGFDIAPENYELIRQVLIDKYGNPATIKTERNCTRFLWLKDIQGEIIKENLVSYRFQKVPFGVNHLKTYGSKTALEIKKNLYVDNVISPLSGTEAFKSYNEMEDIFKNALMNIREFFSNDNDFNELIPENDRAEVS</sequence>
<accession>A0A1I7VAP0</accession>
<name>A0A1I7VAP0_LOALO</name>
<proteinExistence type="predicted"/>
<reference evidence="1" key="1">
    <citation type="submission" date="2012-04" db="EMBL/GenBank/DDBJ databases">
        <title>The Genome Sequence of Loa loa.</title>
        <authorList>
            <consortium name="The Broad Institute Genome Sequencing Platform"/>
            <consortium name="Broad Institute Genome Sequencing Center for Infectious Disease"/>
            <person name="Nutman T.B."/>
            <person name="Fink D.L."/>
            <person name="Russ C."/>
            <person name="Young S."/>
            <person name="Zeng Q."/>
            <person name="Gargeya S."/>
            <person name="Alvarado L."/>
            <person name="Berlin A."/>
            <person name="Chapman S.B."/>
            <person name="Chen Z."/>
            <person name="Freedman E."/>
            <person name="Gellesch M."/>
            <person name="Goldberg J."/>
            <person name="Griggs A."/>
            <person name="Gujja S."/>
            <person name="Heilman E.R."/>
            <person name="Heiman D."/>
            <person name="Howarth C."/>
            <person name="Mehta T."/>
            <person name="Neiman D."/>
            <person name="Pearson M."/>
            <person name="Roberts A."/>
            <person name="Saif S."/>
            <person name="Shea T."/>
            <person name="Shenoy N."/>
            <person name="Sisk P."/>
            <person name="Stolte C."/>
            <person name="Sykes S."/>
            <person name="White J."/>
            <person name="Yandava C."/>
            <person name="Haas B."/>
            <person name="Henn M.R."/>
            <person name="Nusbaum C."/>
            <person name="Birren B."/>
        </authorList>
    </citation>
    <scope>NUCLEOTIDE SEQUENCE [LARGE SCALE GENOMIC DNA]</scope>
</reference>